<gene>
    <name evidence="9" type="primary">ycjP_3</name>
    <name evidence="9" type="ORF">LAL4801_02456</name>
</gene>
<dbReference type="GO" id="GO:0005886">
    <property type="term" value="C:plasma membrane"/>
    <property type="evidence" value="ECO:0007669"/>
    <property type="project" value="UniProtKB-SubCell"/>
</dbReference>
<dbReference type="SUPFAM" id="SSF161098">
    <property type="entry name" value="MetI-like"/>
    <property type="match status" value="1"/>
</dbReference>
<evidence type="ECO:0000256" key="1">
    <source>
        <dbReference type="ARBA" id="ARBA00004651"/>
    </source>
</evidence>
<dbReference type="AlphaFoldDB" id="A0A0M6Y2T2"/>
<keyword evidence="5 7" id="KW-1133">Transmembrane helix</keyword>
<feature type="transmembrane region" description="Helical" evidence="7">
    <location>
        <begin position="240"/>
        <end position="264"/>
    </location>
</feature>
<feature type="transmembrane region" description="Helical" evidence="7">
    <location>
        <begin position="97"/>
        <end position="122"/>
    </location>
</feature>
<feature type="transmembrane region" description="Helical" evidence="7">
    <location>
        <begin position="143"/>
        <end position="164"/>
    </location>
</feature>
<keyword evidence="3" id="KW-1003">Cell membrane</keyword>
<comment type="subcellular location">
    <subcellularLocation>
        <location evidence="1 7">Cell membrane</location>
        <topology evidence="1 7">Multi-pass membrane protein</topology>
    </subcellularLocation>
</comment>
<feature type="transmembrane region" description="Helical" evidence="7">
    <location>
        <begin position="377"/>
        <end position="395"/>
    </location>
</feature>
<dbReference type="PROSITE" id="PS50928">
    <property type="entry name" value="ABC_TM1"/>
    <property type="match status" value="1"/>
</dbReference>
<keyword evidence="6 7" id="KW-0472">Membrane</keyword>
<reference evidence="10" key="1">
    <citation type="submission" date="2015-07" db="EMBL/GenBank/DDBJ databases">
        <authorList>
            <person name="Rodrigo-Torres Lidia"/>
            <person name="Arahal R.David."/>
        </authorList>
    </citation>
    <scope>NUCLEOTIDE SEQUENCE [LARGE SCALE GENOMIC DNA]</scope>
    <source>
        <strain evidence="10">CECT 4801</strain>
    </source>
</reference>
<dbReference type="CDD" id="cd06261">
    <property type="entry name" value="TM_PBP2"/>
    <property type="match status" value="1"/>
</dbReference>
<dbReference type="PANTHER" id="PTHR32243">
    <property type="entry name" value="MALTOSE TRANSPORT SYSTEM PERMEASE-RELATED"/>
    <property type="match status" value="1"/>
</dbReference>
<evidence type="ECO:0000256" key="2">
    <source>
        <dbReference type="ARBA" id="ARBA00022448"/>
    </source>
</evidence>
<evidence type="ECO:0000256" key="6">
    <source>
        <dbReference type="ARBA" id="ARBA00023136"/>
    </source>
</evidence>
<feature type="transmembrane region" description="Helical" evidence="7">
    <location>
        <begin position="7"/>
        <end position="28"/>
    </location>
</feature>
<evidence type="ECO:0000259" key="8">
    <source>
        <dbReference type="PROSITE" id="PS50928"/>
    </source>
</evidence>
<evidence type="ECO:0000313" key="9">
    <source>
        <dbReference type="EMBL" id="CTQ44014.1"/>
    </source>
</evidence>
<dbReference type="STRING" id="187304.B0E33_17200"/>
<dbReference type="Proteomes" id="UP000048926">
    <property type="component" value="Unassembled WGS sequence"/>
</dbReference>
<protein>
    <submittedName>
        <fullName evidence="9">Inner membrane ABC transporter permease protein YcjP</fullName>
    </submittedName>
</protein>
<dbReference type="PANTHER" id="PTHR32243:SF18">
    <property type="entry name" value="INNER MEMBRANE ABC TRANSPORTER PERMEASE PROTEIN YCJP"/>
    <property type="match status" value="1"/>
</dbReference>
<keyword evidence="2 7" id="KW-0813">Transport</keyword>
<accession>A0A0M6Y2T2</accession>
<keyword evidence="10" id="KW-1185">Reference proteome</keyword>
<keyword evidence="4 7" id="KW-0812">Transmembrane</keyword>
<feature type="transmembrane region" description="Helical" evidence="7">
    <location>
        <begin position="317"/>
        <end position="342"/>
    </location>
</feature>
<evidence type="ECO:0000256" key="7">
    <source>
        <dbReference type="RuleBase" id="RU363032"/>
    </source>
</evidence>
<dbReference type="InterPro" id="IPR050901">
    <property type="entry name" value="BP-dep_ABC_trans_perm"/>
</dbReference>
<dbReference type="Gene3D" id="1.10.3720.10">
    <property type="entry name" value="MetI-like"/>
    <property type="match status" value="1"/>
</dbReference>
<feature type="transmembrane region" description="Helical" evidence="7">
    <location>
        <begin position="204"/>
        <end position="228"/>
    </location>
</feature>
<evidence type="ECO:0000256" key="5">
    <source>
        <dbReference type="ARBA" id="ARBA00022989"/>
    </source>
</evidence>
<evidence type="ECO:0000256" key="3">
    <source>
        <dbReference type="ARBA" id="ARBA00022475"/>
    </source>
</evidence>
<name>A0A0M6Y2T2_9HYPH</name>
<dbReference type="InterPro" id="IPR035906">
    <property type="entry name" value="MetI-like_sf"/>
</dbReference>
<feature type="transmembrane region" description="Helical" evidence="7">
    <location>
        <begin position="276"/>
        <end position="296"/>
    </location>
</feature>
<dbReference type="GO" id="GO:0055085">
    <property type="term" value="P:transmembrane transport"/>
    <property type="evidence" value="ECO:0007669"/>
    <property type="project" value="InterPro"/>
</dbReference>
<dbReference type="EMBL" id="CXST01000001">
    <property type="protein sequence ID" value="CTQ44014.1"/>
    <property type="molecule type" value="Genomic_DNA"/>
</dbReference>
<evidence type="ECO:0000313" key="10">
    <source>
        <dbReference type="Proteomes" id="UP000048926"/>
    </source>
</evidence>
<sequence>MRPGSIVLAALTGLIWGVTAMVVIGVTLTLVTGDVAQPQATAAGLAGLVSALVLVWRQSTGGAGAMADRGLSAAVLFVVLMVASFAAPFGLSLGQHSLWQGLGLVMFVAGVTGANAICLGGARLGAMSRYEREVVYIRIAKGVGFVVFSIIVALPFYVMIMTSLKSQQALLANPLDLSIDVSQGISGLFRSYVELFTQFNFGRYLMVSAFVSVATVVLTLLFSVPGAYAVSRLRFPGQAFLARSVLLIYMVPAIVLVIPLYAVFSQLGLRNTLTGLLIVYPATTIPVALYMLQGYFRGLPSELEEAGLMDGLSRIGVILKITLPLSLPALASVSLYVFMIAWNEFLFAFMFLDDPDIFTLSRGVVSLNSSEVPRQHLMAGAVIATVPVLFIFLWFERFLVQGLTAGSVKG</sequence>
<feature type="transmembrane region" description="Helical" evidence="7">
    <location>
        <begin position="70"/>
        <end position="91"/>
    </location>
</feature>
<dbReference type="OrthoDB" id="9815445at2"/>
<evidence type="ECO:0000256" key="4">
    <source>
        <dbReference type="ARBA" id="ARBA00022692"/>
    </source>
</evidence>
<proteinExistence type="inferred from homology"/>
<dbReference type="Pfam" id="PF00528">
    <property type="entry name" value="BPD_transp_1"/>
    <property type="match status" value="1"/>
</dbReference>
<feature type="domain" description="ABC transmembrane type-1" evidence="8">
    <location>
        <begin position="205"/>
        <end position="395"/>
    </location>
</feature>
<organism evidence="9 10">
    <name type="scientific">Roseibium aggregatum</name>
    <dbReference type="NCBI Taxonomy" id="187304"/>
    <lineage>
        <taxon>Bacteria</taxon>
        <taxon>Pseudomonadati</taxon>
        <taxon>Pseudomonadota</taxon>
        <taxon>Alphaproteobacteria</taxon>
        <taxon>Hyphomicrobiales</taxon>
        <taxon>Stappiaceae</taxon>
        <taxon>Roseibium</taxon>
    </lineage>
</organism>
<feature type="transmembrane region" description="Helical" evidence="7">
    <location>
        <begin position="40"/>
        <end position="58"/>
    </location>
</feature>
<dbReference type="InterPro" id="IPR000515">
    <property type="entry name" value="MetI-like"/>
</dbReference>
<comment type="similarity">
    <text evidence="7">Belongs to the binding-protein-dependent transport system permease family.</text>
</comment>
<dbReference type="RefSeq" id="WP_055656317.1">
    <property type="nucleotide sequence ID" value="NZ_CP087156.1"/>
</dbReference>